<reference evidence="11" key="1">
    <citation type="submission" date="2019-08" db="EMBL/GenBank/DDBJ databases">
        <authorList>
            <person name="Kucharzyk K."/>
            <person name="Murdoch R.W."/>
            <person name="Higgins S."/>
            <person name="Loffler F."/>
        </authorList>
    </citation>
    <scope>NUCLEOTIDE SEQUENCE</scope>
</reference>
<evidence type="ECO:0000256" key="4">
    <source>
        <dbReference type="ARBA" id="ARBA00022705"/>
    </source>
</evidence>
<dbReference type="NCBIfam" id="TIGR01201">
    <property type="entry name" value="HU_rel"/>
    <property type="match status" value="1"/>
</dbReference>
<keyword evidence="4" id="KW-0235">DNA replication</keyword>
<evidence type="ECO:0000256" key="2">
    <source>
        <dbReference type="ARBA" id="ARBA00011738"/>
    </source>
</evidence>
<dbReference type="PANTHER" id="PTHR33175:SF13">
    <property type="entry name" value="HISTONE-LIKE PROTEIN"/>
    <property type="match status" value="1"/>
</dbReference>
<dbReference type="InterPro" id="IPR000119">
    <property type="entry name" value="Hist_DNA-bd"/>
</dbReference>
<evidence type="ECO:0000256" key="8">
    <source>
        <dbReference type="ARBA" id="ARBA00033227"/>
    </source>
</evidence>
<dbReference type="AlphaFoldDB" id="A0A644V513"/>
<dbReference type="EMBL" id="VSSQ01000219">
    <property type="protein sequence ID" value="MPL86281.1"/>
    <property type="molecule type" value="Genomic_DNA"/>
</dbReference>
<evidence type="ECO:0000313" key="11">
    <source>
        <dbReference type="EMBL" id="MPL86281.1"/>
    </source>
</evidence>
<organism evidence="11">
    <name type="scientific">bioreactor metagenome</name>
    <dbReference type="NCBI Taxonomy" id="1076179"/>
    <lineage>
        <taxon>unclassified sequences</taxon>
        <taxon>metagenomes</taxon>
        <taxon>ecological metagenomes</taxon>
    </lineage>
</organism>
<dbReference type="GO" id="GO:0003677">
    <property type="term" value="F:DNA binding"/>
    <property type="evidence" value="ECO:0007669"/>
    <property type="project" value="InterPro"/>
</dbReference>
<dbReference type="Gene3D" id="4.10.520.10">
    <property type="entry name" value="IHF-like DNA-binding proteins"/>
    <property type="match status" value="1"/>
</dbReference>
<dbReference type="GO" id="GO:0044423">
    <property type="term" value="C:virion component"/>
    <property type="evidence" value="ECO:0007669"/>
    <property type="project" value="UniProtKB-KW"/>
</dbReference>
<dbReference type="GO" id="GO:0030527">
    <property type="term" value="F:structural constituent of chromatin"/>
    <property type="evidence" value="ECO:0007669"/>
    <property type="project" value="InterPro"/>
</dbReference>
<proteinExistence type="predicted"/>
<protein>
    <recommendedName>
        <fullName evidence="3">Viral histone-like protein</fullName>
    </recommendedName>
    <alternativeName>
        <fullName evidence="8">DNA-binding protein pA104R</fullName>
    </alternativeName>
    <alternativeName>
        <fullName evidence="7">pA104R</fullName>
    </alternativeName>
</protein>
<dbReference type="InterPro" id="IPR041607">
    <property type="entry name" value="HU-HIG"/>
</dbReference>
<comment type="function">
    <text evidence="9">DNA-binding protein that plays a critical role in nucleoid compaction, genome replication and DNA replication and transcription. Binds to both ssDNA and dsDNA with a binding site covering about 15 nucleotides. Displays DNA-supercoiling activity only when associated with the viral DNA topoisomerase 2.</text>
</comment>
<name>A0A644V513_9ZZZZ</name>
<dbReference type="GO" id="GO:0005829">
    <property type="term" value="C:cytosol"/>
    <property type="evidence" value="ECO:0007669"/>
    <property type="project" value="TreeGrafter"/>
</dbReference>
<evidence type="ECO:0000256" key="1">
    <source>
        <dbReference type="ARBA" id="ARBA00004328"/>
    </source>
</evidence>
<comment type="caution">
    <text evidence="11">The sequence shown here is derived from an EMBL/GenBank/DDBJ whole genome shotgun (WGS) entry which is preliminary data.</text>
</comment>
<comment type="subcellular location">
    <subcellularLocation>
        <location evidence="1">Virion</location>
    </subcellularLocation>
</comment>
<keyword evidence="6" id="KW-0426">Late protein</keyword>
<dbReference type="PANTHER" id="PTHR33175">
    <property type="entry name" value="DNA-BINDING PROTEIN HU"/>
    <property type="match status" value="1"/>
</dbReference>
<dbReference type="InterPro" id="IPR010992">
    <property type="entry name" value="IHF-like_DNA-bd_dom_sf"/>
</dbReference>
<comment type="subunit">
    <text evidence="2">Homodimer.</text>
</comment>
<gene>
    <name evidence="11" type="ORF">SDC9_32261</name>
</gene>
<dbReference type="InterPro" id="IPR005902">
    <property type="entry name" value="HU_DNA-bd_put"/>
</dbReference>
<feature type="domain" description="HU" evidence="10">
    <location>
        <begin position="1"/>
        <end position="124"/>
    </location>
</feature>
<evidence type="ECO:0000256" key="5">
    <source>
        <dbReference type="ARBA" id="ARBA00022844"/>
    </source>
</evidence>
<dbReference type="GO" id="GO:0006260">
    <property type="term" value="P:DNA replication"/>
    <property type="evidence" value="ECO:0007669"/>
    <property type="project" value="UniProtKB-KW"/>
</dbReference>
<accession>A0A644V513</accession>
<sequence length="131" mass="14664">MAVFYNKVQRKNPSDPNATAKWYPSLRTTGMLKEKEVARQIADETTLNPKEAEMALSQLQKIMLRALHNGQSIQLGDWGSFHLTLNAEGSETEADVSATKVRKVNIRFSPGKELKESVAKVEFRQASTLSK</sequence>
<evidence type="ECO:0000256" key="7">
    <source>
        <dbReference type="ARBA" id="ARBA00033120"/>
    </source>
</evidence>
<evidence type="ECO:0000256" key="9">
    <source>
        <dbReference type="ARBA" id="ARBA00046140"/>
    </source>
</evidence>
<dbReference type="Pfam" id="PF18291">
    <property type="entry name" value="HU-HIG"/>
    <property type="match status" value="1"/>
</dbReference>
<evidence type="ECO:0000256" key="6">
    <source>
        <dbReference type="ARBA" id="ARBA00022921"/>
    </source>
</evidence>
<dbReference type="SUPFAM" id="SSF47729">
    <property type="entry name" value="IHF-like DNA-binding proteins"/>
    <property type="match status" value="1"/>
</dbReference>
<dbReference type="SMART" id="SM00411">
    <property type="entry name" value="BHL"/>
    <property type="match status" value="1"/>
</dbReference>
<evidence type="ECO:0000259" key="10">
    <source>
        <dbReference type="Pfam" id="PF18291"/>
    </source>
</evidence>
<keyword evidence="5" id="KW-0946">Virion</keyword>
<evidence type="ECO:0000256" key="3">
    <source>
        <dbReference type="ARBA" id="ARBA00016145"/>
    </source>
</evidence>